<dbReference type="InterPro" id="IPR017850">
    <property type="entry name" value="Alkaline_phosphatase_core_sf"/>
</dbReference>
<dbReference type="Proteomes" id="UP000011841">
    <property type="component" value="Chromosome"/>
</dbReference>
<dbReference type="SUPFAM" id="SSF53649">
    <property type="entry name" value="Alkaline phosphatase-like"/>
    <property type="match status" value="1"/>
</dbReference>
<dbReference type="PANTHER" id="PTHR43737">
    <property type="entry name" value="BLL7424 PROTEIN"/>
    <property type="match status" value="1"/>
</dbReference>
<keyword evidence="2" id="KW-1185">Reference proteome</keyword>
<dbReference type="GeneID" id="301814944"/>
<dbReference type="AlphaFoldDB" id="M4Z2M3"/>
<dbReference type="InterPro" id="IPR010869">
    <property type="entry name" value="DUF1501"/>
</dbReference>
<dbReference type="HOGENOM" id="CLU_035908_0_0_5"/>
<dbReference type="Gene3D" id="3.40.720.10">
    <property type="entry name" value="Alkaline Phosphatase, subunit A"/>
    <property type="match status" value="1"/>
</dbReference>
<gene>
    <name evidence="1" type="ORF">S58_09700</name>
</gene>
<dbReference type="EMBL" id="AP012603">
    <property type="protein sequence ID" value="BAM86981.1"/>
    <property type="molecule type" value="Genomic_DNA"/>
</dbReference>
<dbReference type="PANTHER" id="PTHR43737:SF1">
    <property type="entry name" value="DUF1501 DOMAIN-CONTAINING PROTEIN"/>
    <property type="match status" value="1"/>
</dbReference>
<dbReference type="STRING" id="1245469.S58_09700"/>
<dbReference type="Pfam" id="PF07394">
    <property type="entry name" value="DUF1501"/>
    <property type="match status" value="1"/>
</dbReference>
<dbReference type="RefSeq" id="WP_015664116.1">
    <property type="nucleotide sequence ID" value="NC_020453.1"/>
</dbReference>
<name>M4Z2M3_9BRAD</name>
<protein>
    <recommendedName>
        <fullName evidence="3">Sulfatase</fullName>
    </recommendedName>
</protein>
<evidence type="ECO:0000313" key="2">
    <source>
        <dbReference type="Proteomes" id="UP000011841"/>
    </source>
</evidence>
<proteinExistence type="predicted"/>
<evidence type="ECO:0008006" key="3">
    <source>
        <dbReference type="Google" id="ProtNLM"/>
    </source>
</evidence>
<evidence type="ECO:0000313" key="1">
    <source>
        <dbReference type="EMBL" id="BAM86981.1"/>
    </source>
</evidence>
<dbReference type="KEGG" id="aol:S58_09700"/>
<dbReference type="PATRIC" id="fig|1245469.3.peg.992"/>
<organism evidence="1 2">
    <name type="scientific">Bradyrhizobium oligotrophicum S58</name>
    <dbReference type="NCBI Taxonomy" id="1245469"/>
    <lineage>
        <taxon>Bacteria</taxon>
        <taxon>Pseudomonadati</taxon>
        <taxon>Pseudomonadota</taxon>
        <taxon>Alphaproteobacteria</taxon>
        <taxon>Hyphomicrobiales</taxon>
        <taxon>Nitrobacteraceae</taxon>
        <taxon>Bradyrhizobium</taxon>
    </lineage>
</organism>
<sequence>MSKLNSEAMRLGANATRRAILRSGVGLGAVALADCLWGGALSASGPSTQVGGNPHMADLGTLGTGQFSPRAKRVVFIHMVGAMSQVDTFDFKPELIKRHGEQIPPSVKDNGQRISAMSNGQTFFPLLKPLWPYKRYGQSGTWASDIVRNMAAISDDLTFIHSMYTPHVNHDPAALFLQTGFQLAGRPSAGAWVHYALGTDNANLPAYVVLKSQGTNTTTVNPAMWGAGFLPSDYQGVEFRPAAQPVLYVDSPRGVSRERRREQVDVINELAREQYDQTGDPEIMAKISQYEMSYRMQQSVPEVADISGEPEYVLSMYGPRVHKPTFARNALLTRRLLERGVKFVELIHVGWDHHRGIFQNHPIDCQAVDQPVAALVSDLKQRGLLEDTLVIFGGEFGRTAYGQGDGINDKTGRDHHGACFTFWLAGGGVKAGYHHGQTDEFSYNVVKDPVSVHDLHATMLYLMGIDHKKLVHTYQGRDFRLTDVSGQVVKEVIA</sequence>
<reference evidence="1 2" key="1">
    <citation type="journal article" date="2013" name="Appl. Environ. Microbiol.">
        <title>Genome analysis suggests that the soil oligotrophic bacterium Agromonas oligotrophica (Bradyrhizobium oligotrophicum) is a nitrogen-fixing symbiont of Aeschynomene indica.</title>
        <authorList>
            <person name="Okubo T."/>
            <person name="Fukushima S."/>
            <person name="Itakura M."/>
            <person name="Oshima K."/>
            <person name="Longtonglang A."/>
            <person name="Teaumroong N."/>
            <person name="Mitsui H."/>
            <person name="Hattori M."/>
            <person name="Hattori R."/>
            <person name="Hattori T."/>
            <person name="Minamisawa K."/>
        </authorList>
    </citation>
    <scope>NUCLEOTIDE SEQUENCE [LARGE SCALE GENOMIC DNA]</scope>
    <source>
        <strain evidence="1 2">S58</strain>
    </source>
</reference>
<accession>M4Z2M3</accession>
<dbReference type="eggNOG" id="COG3119">
    <property type="taxonomic scope" value="Bacteria"/>
</dbReference>